<evidence type="ECO:0000313" key="1">
    <source>
        <dbReference type="EMBL" id="CAJ1949659.1"/>
    </source>
</evidence>
<reference evidence="1" key="1">
    <citation type="submission" date="2023-10" db="EMBL/GenBank/DDBJ databases">
        <authorList>
            <person name="Domelevo Entfellner J.-B."/>
        </authorList>
    </citation>
    <scope>NUCLEOTIDE SEQUENCE</scope>
</reference>
<evidence type="ECO:0000313" key="2">
    <source>
        <dbReference type="Proteomes" id="UP001189624"/>
    </source>
</evidence>
<name>A0AA86SDR6_9FABA</name>
<dbReference type="AlphaFoldDB" id="A0AA86SDR6"/>
<dbReference type="EMBL" id="OY731401">
    <property type="protein sequence ID" value="CAJ1949659.1"/>
    <property type="molecule type" value="Genomic_DNA"/>
</dbReference>
<proteinExistence type="predicted"/>
<dbReference type="Gramene" id="rna-AYBTSS11_LOCUS13834">
    <property type="protein sequence ID" value="CAJ1949659.1"/>
    <property type="gene ID" value="gene-AYBTSS11_LOCUS13834"/>
</dbReference>
<accession>A0AA86SDR6</accession>
<sequence>MHECKDLRKEPESVILVSLANVVNASMEECVRSLHMSLEIASQTFSSEATDTIDLLDLPEGSFSKSRPF</sequence>
<gene>
    <name evidence="1" type="ORF">AYBTSS11_LOCUS13834</name>
</gene>
<dbReference type="Proteomes" id="UP001189624">
    <property type="component" value="Chromosome 4"/>
</dbReference>
<organism evidence="1 2">
    <name type="scientific">Sphenostylis stenocarpa</name>
    <dbReference type="NCBI Taxonomy" id="92480"/>
    <lineage>
        <taxon>Eukaryota</taxon>
        <taxon>Viridiplantae</taxon>
        <taxon>Streptophyta</taxon>
        <taxon>Embryophyta</taxon>
        <taxon>Tracheophyta</taxon>
        <taxon>Spermatophyta</taxon>
        <taxon>Magnoliopsida</taxon>
        <taxon>eudicotyledons</taxon>
        <taxon>Gunneridae</taxon>
        <taxon>Pentapetalae</taxon>
        <taxon>rosids</taxon>
        <taxon>fabids</taxon>
        <taxon>Fabales</taxon>
        <taxon>Fabaceae</taxon>
        <taxon>Papilionoideae</taxon>
        <taxon>50 kb inversion clade</taxon>
        <taxon>NPAAA clade</taxon>
        <taxon>indigoferoid/millettioid clade</taxon>
        <taxon>Phaseoleae</taxon>
        <taxon>Sphenostylis</taxon>
    </lineage>
</organism>
<keyword evidence="2" id="KW-1185">Reference proteome</keyword>
<protein>
    <submittedName>
        <fullName evidence="1">Uncharacterized protein</fullName>
    </submittedName>
</protein>